<organism evidence="1 2">
    <name type="scientific">Coemansia helicoidea</name>
    <dbReference type="NCBI Taxonomy" id="1286919"/>
    <lineage>
        <taxon>Eukaryota</taxon>
        <taxon>Fungi</taxon>
        <taxon>Fungi incertae sedis</taxon>
        <taxon>Zoopagomycota</taxon>
        <taxon>Kickxellomycotina</taxon>
        <taxon>Kickxellomycetes</taxon>
        <taxon>Kickxellales</taxon>
        <taxon>Kickxellaceae</taxon>
        <taxon>Coemansia</taxon>
    </lineage>
</organism>
<reference evidence="1" key="1">
    <citation type="submission" date="2022-07" db="EMBL/GenBank/DDBJ databases">
        <title>Phylogenomic reconstructions and comparative analyses of Kickxellomycotina fungi.</title>
        <authorList>
            <person name="Reynolds N.K."/>
            <person name="Stajich J.E."/>
            <person name="Barry K."/>
            <person name="Grigoriev I.V."/>
            <person name="Crous P."/>
            <person name="Smith M.E."/>
        </authorList>
    </citation>
    <scope>NUCLEOTIDE SEQUENCE</scope>
    <source>
        <strain evidence="1">BCRC 34780</strain>
    </source>
</reference>
<accession>A0ACC1LGM5</accession>
<dbReference type="Proteomes" id="UP001140087">
    <property type="component" value="Unassembled WGS sequence"/>
</dbReference>
<protein>
    <submittedName>
        <fullName evidence="1">Uncharacterized protein</fullName>
    </submittedName>
</protein>
<evidence type="ECO:0000313" key="1">
    <source>
        <dbReference type="EMBL" id="KAJ2807178.1"/>
    </source>
</evidence>
<name>A0ACC1LGM5_9FUNG</name>
<evidence type="ECO:0000313" key="2">
    <source>
        <dbReference type="Proteomes" id="UP001140087"/>
    </source>
</evidence>
<keyword evidence="2" id="KW-1185">Reference proteome</keyword>
<comment type="caution">
    <text evidence="1">The sequence shown here is derived from an EMBL/GenBank/DDBJ whole genome shotgun (WGS) entry which is preliminary data.</text>
</comment>
<sequence>MQLRHTRSQRGADAAEPEPTPAAAPVKRGRGRPRGSKSKPKNTGGDERESGAANAPMAVPEDAAADAPAETPVKRGRGRPRGSKTRPKAEAASQPDPEPEPPAKRGRGRPRGSTNGPRRVQTRLAFSSPRSSSRTGRRRSGNASDEFEPAGDQDDDDDDNNFVADGSDDDGQDSAGTADTGFSEESATRSRPKRAKTRGAAAPAMRATAPRARTRGKYKRGGWTPRRAWVAAMWLGPQQGQPRVNTSYIDVGLDEATWAALRGLRVDRERIDVETAPGVLCAHMPLAGPHSGGSQGAVGGAVCVTMADGSGAADSEQPLRLEPLQAQRLVGQTPGWIANAAELVMAVDWAPVAPTEAGAASVDYIAVGGLGPGSTAATEPVMTRRVRSAVPGHIQIWRLEVDTQSQASTLRLDMAILHSFGHCTALRWCPIGTQQGAADGAQVPTVGILAVAFGDGVLRVCAVPAADALRPQQTAASSGGAAADPVCFRWPQQSLVEVRAGKGVFTAVEWASSDVLAAGTSSGVLQAWHVGAAVRGLSSAGGGDDDGAQGIAALVPMVSHQLHAGPILTTAVYRSGVESGLPFDDRRTADGFRQIGLADIQLITLGVDGRLRQTSLLFPTRLGAPLQSLSRPTPACCAYWPLGTCIFSDVDKYLRRIKSSILADPADPWLQSVVRPDGGGGDTDDESARWNQMFDRSSMTTVPLECPTQQVAASDLHTYIAVAKSSGELAIANMEHRKTSHTFAPQQRVIYSLLGDAGGEEADDGPAGRRFVCSGRQAPQARPLGDIRKSTRYRLHLPEVAVRACAWSRNPRTSTWIASATASGIVRIEDVAP</sequence>
<dbReference type="EMBL" id="JANBUN010000080">
    <property type="protein sequence ID" value="KAJ2807178.1"/>
    <property type="molecule type" value="Genomic_DNA"/>
</dbReference>
<gene>
    <name evidence="1" type="ORF">H4R21_000584</name>
</gene>
<proteinExistence type="predicted"/>